<sequence>MGISSGCSAGRGRCPNRHTPGGASGRGVRSQVRKEEPSGIGGTPGARVGRGGTGDTPGAAPWPFGGALWPFGGTAGTSGGPAGRGTGFACVPRASCVPSLSIALAP</sequence>
<organism evidence="2 3">
    <name type="scientific">Streptomyces coeruleofuscus</name>
    <dbReference type="NCBI Taxonomy" id="66879"/>
    <lineage>
        <taxon>Bacteria</taxon>
        <taxon>Bacillati</taxon>
        <taxon>Actinomycetota</taxon>
        <taxon>Actinomycetes</taxon>
        <taxon>Kitasatosporales</taxon>
        <taxon>Streptomycetaceae</taxon>
        <taxon>Streptomyces</taxon>
    </lineage>
</organism>
<evidence type="ECO:0000313" key="3">
    <source>
        <dbReference type="Proteomes" id="UP001499986"/>
    </source>
</evidence>
<name>A0ABP5W3E5_9ACTN</name>
<protein>
    <submittedName>
        <fullName evidence="2">Uncharacterized protein</fullName>
    </submittedName>
</protein>
<feature type="region of interest" description="Disordered" evidence="1">
    <location>
        <begin position="1"/>
        <end position="67"/>
    </location>
</feature>
<comment type="caution">
    <text evidence="2">The sequence shown here is derived from an EMBL/GenBank/DDBJ whole genome shotgun (WGS) entry which is preliminary data.</text>
</comment>
<evidence type="ECO:0000313" key="2">
    <source>
        <dbReference type="EMBL" id="GAA2418773.1"/>
    </source>
</evidence>
<evidence type="ECO:0000256" key="1">
    <source>
        <dbReference type="SAM" id="MobiDB-lite"/>
    </source>
</evidence>
<gene>
    <name evidence="2" type="ORF">GCM10010255_67950</name>
</gene>
<accession>A0ABP5W3E5</accession>
<dbReference type="Proteomes" id="UP001499986">
    <property type="component" value="Unassembled WGS sequence"/>
</dbReference>
<feature type="compositionally biased region" description="Gly residues" evidence="1">
    <location>
        <begin position="39"/>
        <end position="55"/>
    </location>
</feature>
<proteinExistence type="predicted"/>
<reference evidence="3" key="1">
    <citation type="journal article" date="2019" name="Int. J. Syst. Evol. Microbiol.">
        <title>The Global Catalogue of Microorganisms (GCM) 10K type strain sequencing project: providing services to taxonomists for standard genome sequencing and annotation.</title>
        <authorList>
            <consortium name="The Broad Institute Genomics Platform"/>
            <consortium name="The Broad Institute Genome Sequencing Center for Infectious Disease"/>
            <person name="Wu L."/>
            <person name="Ma J."/>
        </authorList>
    </citation>
    <scope>NUCLEOTIDE SEQUENCE [LARGE SCALE GENOMIC DNA]</scope>
    <source>
        <strain evidence="3">JCM 4358</strain>
    </source>
</reference>
<keyword evidence="3" id="KW-1185">Reference proteome</keyword>
<dbReference type="EMBL" id="BAAASE010000011">
    <property type="protein sequence ID" value="GAA2418773.1"/>
    <property type="molecule type" value="Genomic_DNA"/>
</dbReference>